<dbReference type="PANTHER" id="PTHR20952:SF4">
    <property type="entry name" value="RETICULOPHAGY REGULATOR 2"/>
    <property type="match status" value="1"/>
</dbReference>
<reference evidence="9" key="1">
    <citation type="journal article" date="2006" name="Science">
        <title>Ancient noncoding elements conserved in the human genome.</title>
        <authorList>
            <person name="Venkatesh B."/>
            <person name="Kirkness E.F."/>
            <person name="Loh Y.H."/>
            <person name="Halpern A.L."/>
            <person name="Lee A.P."/>
            <person name="Johnson J."/>
            <person name="Dandona N."/>
            <person name="Viswanathan L.D."/>
            <person name="Tay A."/>
            <person name="Venter J.C."/>
            <person name="Strausberg R.L."/>
            <person name="Brenner S."/>
        </authorList>
    </citation>
    <scope>NUCLEOTIDE SEQUENCE [LARGE SCALE GENOMIC DNA]</scope>
</reference>
<dbReference type="Pfam" id="PF24456">
    <property type="entry name" value="RHD_RETREG1-3"/>
    <property type="match status" value="1"/>
</dbReference>
<keyword evidence="3 6" id="KW-1133">Transmembrane helix</keyword>
<dbReference type="Proteomes" id="UP000314986">
    <property type="component" value="Unassembled WGS sequence"/>
</dbReference>
<dbReference type="GO" id="GO:0005783">
    <property type="term" value="C:endoplasmic reticulum"/>
    <property type="evidence" value="ECO:0007669"/>
    <property type="project" value="UniProtKB-ARBA"/>
</dbReference>
<dbReference type="OMA" id="EKWKPRF"/>
<proteinExistence type="predicted"/>
<accession>A0A4W3K355</accession>
<evidence type="ECO:0000256" key="1">
    <source>
        <dbReference type="ARBA" id="ARBA00004141"/>
    </source>
</evidence>
<reference evidence="9" key="2">
    <citation type="journal article" date="2007" name="PLoS Biol.">
        <title>Survey sequencing and comparative analysis of the elephant shark (Callorhinchus milii) genome.</title>
        <authorList>
            <person name="Venkatesh B."/>
            <person name="Kirkness E.F."/>
            <person name="Loh Y.H."/>
            <person name="Halpern A.L."/>
            <person name="Lee A.P."/>
            <person name="Johnson J."/>
            <person name="Dandona N."/>
            <person name="Viswanathan L.D."/>
            <person name="Tay A."/>
            <person name="Venter J.C."/>
            <person name="Strausberg R.L."/>
            <person name="Brenner S."/>
        </authorList>
    </citation>
    <scope>NUCLEOTIDE SEQUENCE [LARGE SCALE GENOMIC DNA]</scope>
</reference>
<reference evidence="8" key="5">
    <citation type="submission" date="2025-09" db="UniProtKB">
        <authorList>
            <consortium name="Ensembl"/>
        </authorList>
    </citation>
    <scope>IDENTIFICATION</scope>
</reference>
<evidence type="ECO:0000256" key="5">
    <source>
        <dbReference type="SAM" id="MobiDB-lite"/>
    </source>
</evidence>
<evidence type="ECO:0000256" key="2">
    <source>
        <dbReference type="ARBA" id="ARBA00022692"/>
    </source>
</evidence>
<dbReference type="GO" id="GO:0016020">
    <property type="term" value="C:membrane"/>
    <property type="evidence" value="ECO:0007669"/>
    <property type="project" value="UniProtKB-SubCell"/>
</dbReference>
<dbReference type="InParanoid" id="A0A4W3K355"/>
<name>A0A4W3K355_CALMI</name>
<feature type="region of interest" description="Disordered" evidence="5">
    <location>
        <begin position="1"/>
        <end position="22"/>
    </location>
</feature>
<evidence type="ECO:0000256" key="4">
    <source>
        <dbReference type="ARBA" id="ARBA00023136"/>
    </source>
</evidence>
<evidence type="ECO:0000313" key="8">
    <source>
        <dbReference type="Ensembl" id="ENSCMIP00000038410.1"/>
    </source>
</evidence>
<dbReference type="Ensembl" id="ENSCMIT00000038960.1">
    <property type="protein sequence ID" value="ENSCMIP00000038410.1"/>
    <property type="gene ID" value="ENSCMIG00000016117.1"/>
</dbReference>
<keyword evidence="4 6" id="KW-0472">Membrane</keyword>
<dbReference type="GeneTree" id="ENSGT00940000164110"/>
<feature type="region of interest" description="Disordered" evidence="5">
    <location>
        <begin position="454"/>
        <end position="508"/>
    </location>
</feature>
<reference evidence="9" key="3">
    <citation type="journal article" date="2014" name="Nature">
        <title>Elephant shark genome provides unique insights into gnathostome evolution.</title>
        <authorList>
            <consortium name="International Elephant Shark Genome Sequencing Consortium"/>
            <person name="Venkatesh B."/>
            <person name="Lee A.P."/>
            <person name="Ravi V."/>
            <person name="Maurya A.K."/>
            <person name="Lian M.M."/>
            <person name="Swann J.B."/>
            <person name="Ohta Y."/>
            <person name="Flajnik M.F."/>
            <person name="Sutoh Y."/>
            <person name="Kasahara M."/>
            <person name="Hoon S."/>
            <person name="Gangu V."/>
            <person name="Roy S.W."/>
            <person name="Irimia M."/>
            <person name="Korzh V."/>
            <person name="Kondrychyn I."/>
            <person name="Lim Z.W."/>
            <person name="Tay B.H."/>
            <person name="Tohari S."/>
            <person name="Kong K.W."/>
            <person name="Ho S."/>
            <person name="Lorente-Galdos B."/>
            <person name="Quilez J."/>
            <person name="Marques-Bonet T."/>
            <person name="Raney B.J."/>
            <person name="Ingham P.W."/>
            <person name="Tay A."/>
            <person name="Hillier L.W."/>
            <person name="Minx P."/>
            <person name="Boehm T."/>
            <person name="Wilson R.K."/>
            <person name="Brenner S."/>
            <person name="Warren W.C."/>
        </authorList>
    </citation>
    <scope>NUCLEOTIDE SEQUENCE [LARGE SCALE GENOMIC DNA]</scope>
</reference>
<keyword evidence="9" id="KW-1185">Reference proteome</keyword>
<feature type="transmembrane region" description="Helical" evidence="6">
    <location>
        <begin position="194"/>
        <end position="212"/>
    </location>
</feature>
<organism evidence="8 9">
    <name type="scientific">Callorhinchus milii</name>
    <name type="common">Ghost shark</name>
    <dbReference type="NCBI Taxonomy" id="7868"/>
    <lineage>
        <taxon>Eukaryota</taxon>
        <taxon>Metazoa</taxon>
        <taxon>Chordata</taxon>
        <taxon>Craniata</taxon>
        <taxon>Vertebrata</taxon>
        <taxon>Chondrichthyes</taxon>
        <taxon>Holocephali</taxon>
        <taxon>Chimaeriformes</taxon>
        <taxon>Callorhinchidae</taxon>
        <taxon>Callorhinchus</taxon>
    </lineage>
</organism>
<feature type="compositionally biased region" description="Acidic residues" evidence="5">
    <location>
        <begin position="456"/>
        <end position="476"/>
    </location>
</feature>
<dbReference type="STRING" id="7868.ENSCMIP00000038410"/>
<reference evidence="8" key="4">
    <citation type="submission" date="2025-08" db="UniProtKB">
        <authorList>
            <consortium name="Ensembl"/>
        </authorList>
    </citation>
    <scope>IDENTIFICATION</scope>
</reference>
<dbReference type="InterPro" id="IPR057282">
    <property type="entry name" value="RETREG1-3-like_RHD"/>
</dbReference>
<evidence type="ECO:0000256" key="6">
    <source>
        <dbReference type="SAM" id="Phobius"/>
    </source>
</evidence>
<feature type="region of interest" description="Disordered" evidence="5">
    <location>
        <begin position="428"/>
        <end position="447"/>
    </location>
</feature>
<keyword evidence="2 6" id="KW-0812">Transmembrane</keyword>
<evidence type="ECO:0000313" key="9">
    <source>
        <dbReference type="Proteomes" id="UP000314986"/>
    </source>
</evidence>
<dbReference type="InterPro" id="IPR052114">
    <property type="entry name" value="ER_autophagy_membrane_reg"/>
</dbReference>
<dbReference type="PANTHER" id="PTHR20952">
    <property type="entry name" value="ADP-RIBOSYLATION-LIKE FACTOR 6-INTERACTING PROTEIN"/>
    <property type="match status" value="1"/>
</dbReference>
<feature type="domain" description="RETREG1-3/ARL6IP-like N-terminal reticulon-homology" evidence="7">
    <location>
        <begin position="42"/>
        <end position="231"/>
    </location>
</feature>
<protein>
    <submittedName>
        <fullName evidence="8">Reticulophagy regulator family member 2</fullName>
    </submittedName>
</protein>
<feature type="compositionally biased region" description="Basic and acidic residues" evidence="5">
    <location>
        <begin position="1"/>
        <end position="14"/>
    </location>
</feature>
<dbReference type="AlphaFoldDB" id="A0A4W3K355"/>
<comment type="subcellular location">
    <subcellularLocation>
        <location evidence="1">Membrane</location>
        <topology evidence="1">Multi-pass membrane protein</topology>
    </subcellularLocation>
</comment>
<sequence length="508" mass="55669">YMASAEEERSERPGPEQPGDGAEYSLELQRAEERLRRLLGASEPALMYLQRLLVWERPAHSGLMLASLSGLFWLFSSTSLRPIFLISSSLLGILLLERWKNQLLPEVTAIKPSALCIYTCVLFPSSDGSSVHPRLLRLPELCHCLAESWVAFKLYLQEVAEYKRQNPGQFCLKMCVGSAAMAGIGHYIPGIMISYIFILSVLLWPLVVYHELIQKMYTGIEPVLMKLDYSMKGGTQHPQRERKSKSHGLCTGWRGGRGKGFVCVCIVAHSVSLALAITDSELSDEEASILESGGFTVSRGTTPQLTDVSEDLDQQSVHSEPEEAFAKDLPEFPSVEDFAVKESEVAGEEETPDRSAATAAREPLSFIQTLTSPLHFVNTHFNGSVEAASGAPKSPGQAGMTLEAFSEEIVSSAISSVVQNALSALLSTPGDGEGGVEESEFLPTEQSPLLETELRETEEEVDDFELLDQGELDQMDTELGLTEQQERQVGDGLESPQVPATPPRESQC</sequence>
<evidence type="ECO:0000256" key="3">
    <source>
        <dbReference type="ARBA" id="ARBA00022989"/>
    </source>
</evidence>
<evidence type="ECO:0000259" key="7">
    <source>
        <dbReference type="Pfam" id="PF24456"/>
    </source>
</evidence>